<accession>A0AAW5E3Z9</accession>
<feature type="domain" description="Glycosyl transferase family 1" evidence="1">
    <location>
        <begin position="215"/>
        <end position="305"/>
    </location>
</feature>
<dbReference type="GO" id="GO:0016757">
    <property type="term" value="F:glycosyltransferase activity"/>
    <property type="evidence" value="ECO:0007669"/>
    <property type="project" value="InterPro"/>
</dbReference>
<dbReference type="PANTHER" id="PTHR12526">
    <property type="entry name" value="GLYCOSYLTRANSFERASE"/>
    <property type="match status" value="1"/>
</dbReference>
<dbReference type="Proteomes" id="UP001431131">
    <property type="component" value="Unassembled WGS sequence"/>
</dbReference>
<dbReference type="Gene3D" id="3.40.50.2000">
    <property type="entry name" value="Glycogen Phosphorylase B"/>
    <property type="match status" value="1"/>
</dbReference>
<evidence type="ECO:0000259" key="1">
    <source>
        <dbReference type="Pfam" id="PF00534"/>
    </source>
</evidence>
<protein>
    <submittedName>
        <fullName evidence="2">Glycosyltransferase family 4 protein</fullName>
    </submittedName>
</protein>
<evidence type="ECO:0000313" key="2">
    <source>
        <dbReference type="EMBL" id="MCH1626279.1"/>
    </source>
</evidence>
<proteinExistence type="predicted"/>
<dbReference type="RefSeq" id="WP_240256197.1">
    <property type="nucleotide sequence ID" value="NZ_JAKTTI010000020.1"/>
</dbReference>
<reference evidence="2" key="1">
    <citation type="submission" date="2022-02" db="EMBL/GenBank/DDBJ databases">
        <title>Fredinandcohnia quinoae sp. nov. isolated from Chenopodium quinoa seeds.</title>
        <authorList>
            <person name="Saati-Santamaria Z."/>
            <person name="Flores-Felix J.D."/>
            <person name="Igual J.M."/>
            <person name="Velazquez E."/>
            <person name="Garcia-Fraile P."/>
            <person name="Martinez-Molina E."/>
        </authorList>
    </citation>
    <scope>NUCLEOTIDE SEQUENCE</scope>
    <source>
        <strain evidence="2">SECRCQ15</strain>
    </source>
</reference>
<dbReference type="InterPro" id="IPR001296">
    <property type="entry name" value="Glyco_trans_1"/>
</dbReference>
<dbReference type="Pfam" id="PF00534">
    <property type="entry name" value="Glycos_transf_1"/>
    <property type="match status" value="1"/>
</dbReference>
<sequence length="329" mass="38153">MKIFHGTTEIAGQMGILSSALKKRGHCSVGYNTFHSYLGYKDHLVNTDEEGLSEKSTEIIDSYDLFHFHYGTTLCPDFTDLPKIKSRNKKMIMHHWGNDVRFHEQARINNPYVYTGDSPPNEEIDAKLKKITTYIKEAIVQDYEVYDYVKDYYKKVHVLPIAIDLSQFEPHYPFIQKERPLILHAPTNPDFKGTTYIEETIEKLKEDYQFDYQRIEKMNHDEVIKLYKDADIIIDQVLCGSYGLLSVESMALGKPVITYIRPDLISAFPNDLPIVNANPDNLYEQTRSLLNNPQLRRKLGEKGRQYVEKVHAHDVVVEQLLTIYSNLGE</sequence>
<evidence type="ECO:0000313" key="3">
    <source>
        <dbReference type="Proteomes" id="UP001431131"/>
    </source>
</evidence>
<keyword evidence="3" id="KW-1185">Reference proteome</keyword>
<comment type="caution">
    <text evidence="2">The sequence shown here is derived from an EMBL/GenBank/DDBJ whole genome shotgun (WGS) entry which is preliminary data.</text>
</comment>
<gene>
    <name evidence="2" type="ORF">MJG50_13150</name>
</gene>
<organism evidence="2 3">
    <name type="scientific">Fredinandcohnia quinoae</name>
    <dbReference type="NCBI Taxonomy" id="2918902"/>
    <lineage>
        <taxon>Bacteria</taxon>
        <taxon>Bacillati</taxon>
        <taxon>Bacillota</taxon>
        <taxon>Bacilli</taxon>
        <taxon>Bacillales</taxon>
        <taxon>Bacillaceae</taxon>
        <taxon>Fredinandcohnia</taxon>
    </lineage>
</organism>
<dbReference type="SUPFAM" id="SSF53756">
    <property type="entry name" value="UDP-Glycosyltransferase/glycogen phosphorylase"/>
    <property type="match status" value="1"/>
</dbReference>
<dbReference type="AlphaFoldDB" id="A0AAW5E3Z9"/>
<dbReference type="PANTHER" id="PTHR12526:SF625">
    <property type="entry name" value="PHOSPHATIDYLINOSITOL GLYCAN-CLASS A"/>
    <property type="match status" value="1"/>
</dbReference>
<name>A0AAW5E3Z9_9BACI</name>
<dbReference type="EMBL" id="JAKTTI010000020">
    <property type="protein sequence ID" value="MCH1626279.1"/>
    <property type="molecule type" value="Genomic_DNA"/>
</dbReference>
<dbReference type="CDD" id="cd03801">
    <property type="entry name" value="GT4_PimA-like"/>
    <property type="match status" value="1"/>
</dbReference>